<evidence type="ECO:0000256" key="5">
    <source>
        <dbReference type="SAM" id="MobiDB-lite"/>
    </source>
</evidence>
<dbReference type="InParanoid" id="A0A317XQL2"/>
<feature type="compositionally biased region" description="Basic and acidic residues" evidence="5">
    <location>
        <begin position="1157"/>
        <end position="1176"/>
    </location>
</feature>
<gene>
    <name evidence="7" type="ORF">BCV70DRAFT_189060</name>
</gene>
<evidence type="ECO:0000256" key="1">
    <source>
        <dbReference type="ARBA" id="ARBA00004496"/>
    </source>
</evidence>
<keyword evidence="4" id="KW-0653">Protein transport</keyword>
<feature type="compositionally biased region" description="Polar residues" evidence="5">
    <location>
        <begin position="1"/>
        <end position="11"/>
    </location>
</feature>
<evidence type="ECO:0000313" key="7">
    <source>
        <dbReference type="EMBL" id="PWZ00585.1"/>
    </source>
</evidence>
<feature type="compositionally biased region" description="Basic and acidic residues" evidence="5">
    <location>
        <begin position="1224"/>
        <end position="1233"/>
    </location>
</feature>
<organism evidence="7 8">
    <name type="scientific">Testicularia cyperi</name>
    <dbReference type="NCBI Taxonomy" id="1882483"/>
    <lineage>
        <taxon>Eukaryota</taxon>
        <taxon>Fungi</taxon>
        <taxon>Dikarya</taxon>
        <taxon>Basidiomycota</taxon>
        <taxon>Ustilaginomycotina</taxon>
        <taxon>Ustilaginomycetes</taxon>
        <taxon>Ustilaginales</taxon>
        <taxon>Anthracoideaceae</taxon>
        <taxon>Testicularia</taxon>
    </lineage>
</organism>
<accession>A0A317XQL2</accession>
<dbReference type="Proteomes" id="UP000246740">
    <property type="component" value="Unassembled WGS sequence"/>
</dbReference>
<dbReference type="GO" id="GO:0016020">
    <property type="term" value="C:membrane"/>
    <property type="evidence" value="ECO:0007669"/>
    <property type="project" value="TreeGrafter"/>
</dbReference>
<dbReference type="PROSITE" id="PS50219">
    <property type="entry name" value="CNH"/>
    <property type="match status" value="1"/>
</dbReference>
<dbReference type="PANTHER" id="PTHR12894:SF27">
    <property type="entry name" value="TRANSFORMING GROWTH FACTOR-BETA RECEPTOR-ASSOCIATED PROTEIN 1"/>
    <property type="match status" value="1"/>
</dbReference>
<dbReference type="STRING" id="1882483.A0A317XQL2"/>
<dbReference type="AlphaFoldDB" id="A0A317XQL2"/>
<evidence type="ECO:0000256" key="3">
    <source>
        <dbReference type="ARBA" id="ARBA00022490"/>
    </source>
</evidence>
<dbReference type="PANTHER" id="PTHR12894">
    <property type="entry name" value="CNH DOMAIN CONTAINING"/>
    <property type="match status" value="1"/>
</dbReference>
<keyword evidence="2" id="KW-0813">Transport</keyword>
<feature type="region of interest" description="Disordered" evidence="5">
    <location>
        <begin position="276"/>
        <end position="295"/>
    </location>
</feature>
<keyword evidence="3" id="KW-0963">Cytoplasm</keyword>
<evidence type="ECO:0000313" key="8">
    <source>
        <dbReference type="Proteomes" id="UP000246740"/>
    </source>
</evidence>
<dbReference type="InterPro" id="IPR032914">
    <property type="entry name" value="Vam6/VPS39/TRAP1"/>
</dbReference>
<dbReference type="OrthoDB" id="10258882at2759"/>
<reference evidence="7 8" key="1">
    <citation type="journal article" date="2018" name="Mol. Biol. Evol.">
        <title>Broad Genomic Sampling Reveals a Smut Pathogenic Ancestry of the Fungal Clade Ustilaginomycotina.</title>
        <authorList>
            <person name="Kijpornyongpan T."/>
            <person name="Mondo S.J."/>
            <person name="Barry K."/>
            <person name="Sandor L."/>
            <person name="Lee J."/>
            <person name="Lipzen A."/>
            <person name="Pangilinan J."/>
            <person name="LaButti K."/>
            <person name="Hainaut M."/>
            <person name="Henrissat B."/>
            <person name="Grigoriev I.V."/>
            <person name="Spatafora J.W."/>
            <person name="Aime M.C."/>
        </authorList>
    </citation>
    <scope>NUCLEOTIDE SEQUENCE [LARGE SCALE GENOMIC DNA]</scope>
    <source>
        <strain evidence="7 8">MCA 3645</strain>
    </source>
</reference>
<dbReference type="GO" id="GO:0006914">
    <property type="term" value="P:autophagy"/>
    <property type="evidence" value="ECO:0007669"/>
    <property type="project" value="TreeGrafter"/>
</dbReference>
<evidence type="ECO:0000256" key="2">
    <source>
        <dbReference type="ARBA" id="ARBA00022448"/>
    </source>
</evidence>
<evidence type="ECO:0000259" key="6">
    <source>
        <dbReference type="PROSITE" id="PS50219"/>
    </source>
</evidence>
<dbReference type="InterPro" id="IPR019452">
    <property type="entry name" value="VPS39/TGF_beta_rcpt-assoc_1"/>
</dbReference>
<feature type="region of interest" description="Disordered" evidence="5">
    <location>
        <begin position="1"/>
        <end position="58"/>
    </location>
</feature>
<feature type="region of interest" description="Disordered" evidence="5">
    <location>
        <begin position="1137"/>
        <end position="1233"/>
    </location>
</feature>
<feature type="compositionally biased region" description="Basic and acidic residues" evidence="5">
    <location>
        <begin position="1185"/>
        <end position="1195"/>
    </location>
</feature>
<keyword evidence="8" id="KW-1185">Reference proteome</keyword>
<evidence type="ECO:0000256" key="4">
    <source>
        <dbReference type="ARBA" id="ARBA00022927"/>
    </source>
</evidence>
<dbReference type="GO" id="GO:0005737">
    <property type="term" value="C:cytoplasm"/>
    <property type="evidence" value="ECO:0007669"/>
    <property type="project" value="UniProtKB-SubCell"/>
</dbReference>
<dbReference type="EMBL" id="KZ819192">
    <property type="protein sequence ID" value="PWZ00585.1"/>
    <property type="molecule type" value="Genomic_DNA"/>
</dbReference>
<proteinExistence type="predicted"/>
<dbReference type="GO" id="GO:0015031">
    <property type="term" value="P:protein transport"/>
    <property type="evidence" value="ECO:0007669"/>
    <property type="project" value="UniProtKB-KW"/>
</dbReference>
<dbReference type="InterPro" id="IPR001180">
    <property type="entry name" value="CNH_dom"/>
</dbReference>
<comment type="subcellular location">
    <subcellularLocation>
        <location evidence="1">Cytoplasm</location>
    </subcellularLocation>
</comment>
<dbReference type="GO" id="GO:0034058">
    <property type="term" value="P:endosomal vesicle fusion"/>
    <property type="evidence" value="ECO:0007669"/>
    <property type="project" value="TreeGrafter"/>
</dbReference>
<sequence>MALATATTTGGSPEPVPPYTVDPILFPAIPDDDDDNDNSGNADALHYHPESAASTQKGQRAIRCAEADDAGIYIGTSNGYIHAYQLLSSPAVVGSSSSTASKRPRYQLRTSRCISHNAKPVERIVLLRSLHIAAVVCEGVLSFYSIADWTPLRSLPSIRAVSTIVLDDDETGRLEGTDAGGMVSLCVVRRKNIILAKVGLDPQGGGPLWAIVKEMALPGGAIFARRFADTLCIANATEYSLVNLSTGAITPLHLPISQTGESPSAQVRPSIITVPVPVTGPREGSSSPVLPRFGGSSPATTINDAREFLITSHTGTITLGVFIKPSGEPAPKLLEWPSHPRSVCFDGRHIVSLLRNDTVELHRLGADAVEKVQTQPLPPGLEPRFLQPTTAGFLTGADRTVSDGTDLMDFATTGSLDVEKVGLDNVGADPQILRRHVQMKPSANEGKACVLLCGRNSVSKVDQESLWDWAVDQLDRGHIETLQQGLAAHRKHMARNGGSPISMNHFKSLAAPHGALVLELLRRTRFFQVENLLDHSMLDPRLLLAIFPGRYTGHSPSESQASTRNEAVLLHAVASRLAPLRASNGSLKSVEQLIDDNLTVNYAPPLSVSRDPLLQELRTQLSRRATAMLLRSLRLWRQESATARAGSASVTWIGAYMDERMVSNVDARVDTAYLELLLDASAQDTASAEENERDLADLLASKHSCDTATLERLLEDHRRYTRLAEHHERQGQVERALQLWTEIIDGKLVDNTRVSTADAPPSVERVASLLEKQDDPALLSNYGTWLVKKDSKAGIRILTRRNAAAAAAEGGKDVSRAASKAEELDAIRAHKATLQALQSIDASAAEEYLETVALTTLKVQDEQLHRDLARLLLERVRLRLQTDAYRTRIEQVTQSYVTGHYAESFFAHLALDVSDDPGDLERLKLAILLQGSTVLDLESVLEQVEQIDALTYERAIVLGKLGRDREALALLAVALRDANSAETYCSQDGEVLSPMVAASVAQDHRALEPFTAMLKRTHAQRVRAHQRAAGQQKVSGQARKQTLLKQLLSVYMENGAEQSFRIATAHLLNTQALHLDSREVLALVPKDWPIQTLATFLSQSLRRQLHRKREMQMLRSISLCRNLDVAEERWARQRALGGKLQEGPDGSAGPPPSQGEQHLDDDHDTQNSDAKDERKSLTRPYGLDADSRETKRPFEGSKGGPASAIKEEIIRVQKEGAIDSTNSPERRDVDDLM</sequence>
<protein>
    <recommendedName>
        <fullName evidence="6">CNH domain-containing protein</fullName>
    </recommendedName>
</protein>
<name>A0A317XQL2_9BASI</name>
<dbReference type="Pfam" id="PF10366">
    <property type="entry name" value="Vps39_1"/>
    <property type="match status" value="1"/>
</dbReference>
<feature type="compositionally biased region" description="Basic and acidic residues" evidence="5">
    <location>
        <begin position="1205"/>
        <end position="1217"/>
    </location>
</feature>
<feature type="domain" description="CNH" evidence="6">
    <location>
        <begin position="59"/>
        <end position="390"/>
    </location>
</feature>